<keyword evidence="3 9" id="KW-0472">Membrane</keyword>
<dbReference type="InterPro" id="IPR003660">
    <property type="entry name" value="HAMP_dom"/>
</dbReference>
<evidence type="ECO:0000256" key="4">
    <source>
        <dbReference type="ARBA" id="ARBA00023224"/>
    </source>
</evidence>
<comment type="similarity">
    <text evidence="5">Belongs to the methyl-accepting chemotaxis (MCP) protein family.</text>
</comment>
<dbReference type="SMART" id="SM00283">
    <property type="entry name" value="MA"/>
    <property type="match status" value="1"/>
</dbReference>
<dbReference type="EMBL" id="JBHSFW010000001">
    <property type="protein sequence ID" value="MFC4618296.1"/>
    <property type="molecule type" value="Genomic_DNA"/>
</dbReference>
<dbReference type="InterPro" id="IPR004089">
    <property type="entry name" value="MCPsignal_dom"/>
</dbReference>
<evidence type="ECO:0000313" key="12">
    <source>
        <dbReference type="EMBL" id="MFC4618296.1"/>
    </source>
</evidence>
<feature type="transmembrane region" description="Helical" evidence="9">
    <location>
        <begin position="12"/>
        <end position="32"/>
    </location>
</feature>
<evidence type="ECO:0000256" key="3">
    <source>
        <dbReference type="ARBA" id="ARBA00023136"/>
    </source>
</evidence>
<dbReference type="PROSITE" id="PS50111">
    <property type="entry name" value="CHEMOTAXIS_TRANSDUC_2"/>
    <property type="match status" value="1"/>
</dbReference>
<keyword evidence="7" id="KW-0175">Coiled coil</keyword>
<dbReference type="RefSeq" id="WP_376845294.1">
    <property type="nucleotide sequence ID" value="NZ_JBHSFW010000001.1"/>
</dbReference>
<evidence type="ECO:0000256" key="9">
    <source>
        <dbReference type="SAM" id="Phobius"/>
    </source>
</evidence>
<keyword evidence="9" id="KW-0812">Transmembrane</keyword>
<keyword evidence="9" id="KW-1133">Transmembrane helix</keyword>
<dbReference type="PANTHER" id="PTHR32089:SF112">
    <property type="entry name" value="LYSOZYME-LIKE PROTEIN-RELATED"/>
    <property type="match status" value="1"/>
</dbReference>
<comment type="caution">
    <text evidence="12">The sequence shown here is derived from an EMBL/GenBank/DDBJ whole genome shotgun (WGS) entry which is preliminary data.</text>
</comment>
<feature type="transmembrane region" description="Helical" evidence="9">
    <location>
        <begin position="271"/>
        <end position="296"/>
    </location>
</feature>
<feature type="domain" description="Methyl-accepting transducer" evidence="10">
    <location>
        <begin position="368"/>
        <end position="618"/>
    </location>
</feature>
<evidence type="ECO:0000256" key="6">
    <source>
        <dbReference type="PROSITE-ProRule" id="PRU00284"/>
    </source>
</evidence>
<dbReference type="PANTHER" id="PTHR32089">
    <property type="entry name" value="METHYL-ACCEPTING CHEMOTAXIS PROTEIN MCPB"/>
    <property type="match status" value="1"/>
</dbReference>
<reference evidence="13" key="1">
    <citation type="journal article" date="2019" name="Int. J. Syst. Evol. Microbiol.">
        <title>The Global Catalogue of Microorganisms (GCM) 10K type strain sequencing project: providing services to taxonomists for standard genome sequencing and annotation.</title>
        <authorList>
            <consortium name="The Broad Institute Genomics Platform"/>
            <consortium name="The Broad Institute Genome Sequencing Center for Infectious Disease"/>
            <person name="Wu L."/>
            <person name="Ma J."/>
        </authorList>
    </citation>
    <scope>NUCLEOTIDE SEQUENCE [LARGE SCALE GENOMIC DNA]</scope>
    <source>
        <strain evidence="13">CGMCC 1.16306</strain>
    </source>
</reference>
<dbReference type="SMART" id="SM00304">
    <property type="entry name" value="HAMP"/>
    <property type="match status" value="1"/>
</dbReference>
<evidence type="ECO:0000256" key="2">
    <source>
        <dbReference type="ARBA" id="ARBA00022475"/>
    </source>
</evidence>
<gene>
    <name evidence="12" type="ORF">ACFO4N_06075</name>
</gene>
<dbReference type="Gene3D" id="1.10.287.950">
    <property type="entry name" value="Methyl-accepting chemotaxis protein"/>
    <property type="match status" value="1"/>
</dbReference>
<protein>
    <submittedName>
        <fullName evidence="12">Methyl-accepting chemotaxis protein</fullName>
    </submittedName>
</protein>
<dbReference type="Pfam" id="PF00015">
    <property type="entry name" value="MCPsignal"/>
    <property type="match status" value="1"/>
</dbReference>
<dbReference type="InterPro" id="IPR032255">
    <property type="entry name" value="HBM"/>
</dbReference>
<proteinExistence type="inferred from homology"/>
<evidence type="ECO:0000313" key="13">
    <source>
        <dbReference type="Proteomes" id="UP001596022"/>
    </source>
</evidence>
<sequence>MNWTIKKRIRLIIGSSLIGIIIFGGFMALLTVKEQQSTNQVKKISNAVNIAQNISAMMETTRKNDQVYINRPSVAAANLVEANIKQLKRLNDDLKGAGVNVEKETKAIDQSISQYASGFTSLKSIKESIGYNDRSGLRQSISDSEKTLQSVLAKTKDSTIIIQGLNVNLMEKAYMETPNEINYSHFTSELDALDNKTNGHLNGDIQESYSSTVLKLKSIMDTLNNSNKLADSILDDFNKNAASVKKDVDGAVQKLNDKKDQIYASQSTTDAVLIIIMIVLTIVVIGVLAVLGVWLIKSITRSIDNLKNGAGVLGEGRLNYRVPIIGNDEMAELSVSFNQMAENMEQTILQVTAAADKLSSSSQNLAAVAQETTAQAIEMNEAVQQVAIGAQNQAEHLEESMDLLSNVSKAVEASTTHSEAIFLQSQNAQEANRRGVEVVRVLEKGSDQFLQIAKHLISDIQEVADQSEKITSILKIIQDISSNTDLLALNAAIESARAGEAGRGFAVVSHEIRKLAERSKKETANIQNVIGLIIGRLNNIAKEADKMNAYCNEQGQNVAETKTAFDEIAGHVNSINGKITSIKEAIVSVTNANVELSTKLEEISAISEETAASTEQVSASSENQTAAIESVSEAASELQEIALTLEQEVAKFDIASDIAALDADLADEPDEKTADGLQADASEPLQADPEDVGKTADEGFEEEQTAFRDEAAATTETNNEENKN</sequence>
<feature type="domain" description="HAMP" evidence="11">
    <location>
        <begin position="297"/>
        <end position="349"/>
    </location>
</feature>
<dbReference type="SUPFAM" id="SSF58104">
    <property type="entry name" value="Methyl-accepting chemotaxis protein (MCP) signaling domain"/>
    <property type="match status" value="1"/>
</dbReference>
<accession>A0ABV9GJP5</accession>
<evidence type="ECO:0000256" key="7">
    <source>
        <dbReference type="SAM" id="Coils"/>
    </source>
</evidence>
<dbReference type="SMART" id="SM01358">
    <property type="entry name" value="HBM"/>
    <property type="match status" value="1"/>
</dbReference>
<evidence type="ECO:0000256" key="5">
    <source>
        <dbReference type="ARBA" id="ARBA00029447"/>
    </source>
</evidence>
<dbReference type="CDD" id="cd06225">
    <property type="entry name" value="HAMP"/>
    <property type="match status" value="1"/>
</dbReference>
<dbReference type="PROSITE" id="PS50885">
    <property type="entry name" value="HAMP"/>
    <property type="match status" value="1"/>
</dbReference>
<evidence type="ECO:0000259" key="11">
    <source>
        <dbReference type="PROSITE" id="PS50885"/>
    </source>
</evidence>
<evidence type="ECO:0000259" key="10">
    <source>
        <dbReference type="PROSITE" id="PS50111"/>
    </source>
</evidence>
<evidence type="ECO:0000256" key="1">
    <source>
        <dbReference type="ARBA" id="ARBA00004236"/>
    </source>
</evidence>
<feature type="coiled-coil region" evidence="7">
    <location>
        <begin position="77"/>
        <end position="104"/>
    </location>
</feature>
<dbReference type="Pfam" id="PF00672">
    <property type="entry name" value="HAMP"/>
    <property type="match status" value="1"/>
</dbReference>
<comment type="subcellular location">
    <subcellularLocation>
        <location evidence="1">Cell membrane</location>
    </subcellularLocation>
</comment>
<name>A0ABV9GJP5_9BACL</name>
<dbReference type="Gene3D" id="6.10.340.10">
    <property type="match status" value="1"/>
</dbReference>
<keyword evidence="4 6" id="KW-0807">Transducer</keyword>
<evidence type="ECO:0000256" key="8">
    <source>
        <dbReference type="SAM" id="MobiDB-lite"/>
    </source>
</evidence>
<dbReference type="Proteomes" id="UP001596022">
    <property type="component" value="Unassembled WGS sequence"/>
</dbReference>
<keyword evidence="13" id="KW-1185">Reference proteome</keyword>
<feature type="region of interest" description="Disordered" evidence="8">
    <location>
        <begin position="667"/>
        <end position="724"/>
    </location>
</feature>
<organism evidence="12 13">
    <name type="scientific">Camelliibacillus cellulosilyticus</name>
    <dbReference type="NCBI Taxonomy" id="2174486"/>
    <lineage>
        <taxon>Bacteria</taxon>
        <taxon>Bacillati</taxon>
        <taxon>Bacillota</taxon>
        <taxon>Bacilli</taxon>
        <taxon>Bacillales</taxon>
        <taxon>Sporolactobacillaceae</taxon>
        <taxon>Camelliibacillus</taxon>
    </lineage>
</organism>
<keyword evidence="2" id="KW-1003">Cell membrane</keyword>